<evidence type="ECO:0000313" key="2">
    <source>
        <dbReference type="EMBL" id="KAF2838832.1"/>
    </source>
</evidence>
<gene>
    <name evidence="2" type="ORF">M501DRAFT_1016918</name>
</gene>
<feature type="signal peptide" evidence="1">
    <location>
        <begin position="1"/>
        <end position="17"/>
    </location>
</feature>
<feature type="chain" id="PRO_5040415506" evidence="1">
    <location>
        <begin position="18"/>
        <end position="137"/>
    </location>
</feature>
<reference evidence="2" key="1">
    <citation type="journal article" date="2020" name="Stud. Mycol.">
        <title>101 Dothideomycetes genomes: a test case for predicting lifestyles and emergence of pathogens.</title>
        <authorList>
            <person name="Haridas S."/>
            <person name="Albert R."/>
            <person name="Binder M."/>
            <person name="Bloem J."/>
            <person name="Labutti K."/>
            <person name="Salamov A."/>
            <person name="Andreopoulos B."/>
            <person name="Baker S."/>
            <person name="Barry K."/>
            <person name="Bills G."/>
            <person name="Bluhm B."/>
            <person name="Cannon C."/>
            <person name="Castanera R."/>
            <person name="Culley D."/>
            <person name="Daum C."/>
            <person name="Ezra D."/>
            <person name="Gonzalez J."/>
            <person name="Henrissat B."/>
            <person name="Kuo A."/>
            <person name="Liang C."/>
            <person name="Lipzen A."/>
            <person name="Lutzoni F."/>
            <person name="Magnuson J."/>
            <person name="Mondo S."/>
            <person name="Nolan M."/>
            <person name="Ohm R."/>
            <person name="Pangilinan J."/>
            <person name="Park H.-J."/>
            <person name="Ramirez L."/>
            <person name="Alfaro M."/>
            <person name="Sun H."/>
            <person name="Tritt A."/>
            <person name="Yoshinaga Y."/>
            <person name="Zwiers L.-H."/>
            <person name="Turgeon B."/>
            <person name="Goodwin S."/>
            <person name="Spatafora J."/>
            <person name="Crous P."/>
            <person name="Grigoriev I."/>
        </authorList>
    </citation>
    <scope>NUCLEOTIDE SEQUENCE</scope>
    <source>
        <strain evidence="2">CBS 101060</strain>
    </source>
</reference>
<dbReference type="Proteomes" id="UP000799429">
    <property type="component" value="Unassembled WGS sequence"/>
</dbReference>
<keyword evidence="1" id="KW-0732">Signal</keyword>
<name>A0A9P4SA39_9PEZI</name>
<accession>A0A9P4SA39</accession>
<protein>
    <submittedName>
        <fullName evidence="2">Uncharacterized protein</fullName>
    </submittedName>
</protein>
<proteinExistence type="predicted"/>
<dbReference type="EMBL" id="MU006096">
    <property type="protein sequence ID" value="KAF2838832.1"/>
    <property type="molecule type" value="Genomic_DNA"/>
</dbReference>
<evidence type="ECO:0000313" key="3">
    <source>
        <dbReference type="Proteomes" id="UP000799429"/>
    </source>
</evidence>
<keyword evidence="3" id="KW-1185">Reference proteome</keyword>
<evidence type="ECO:0000256" key="1">
    <source>
        <dbReference type="SAM" id="SignalP"/>
    </source>
</evidence>
<sequence>MRPTYLPILILPFLVSGQDPTDSPFNPTEIVSDATSAIGSFLSEATQTPSITVTSESTTAVISNPVIETLSDLLSTANSVLDPTNTEDIDTTDAIQITDALPTSSGAAVLQYGEVGGIGAGAGAGLVGFLAAVLGAL</sequence>
<organism evidence="2 3">
    <name type="scientific">Patellaria atrata CBS 101060</name>
    <dbReference type="NCBI Taxonomy" id="1346257"/>
    <lineage>
        <taxon>Eukaryota</taxon>
        <taxon>Fungi</taxon>
        <taxon>Dikarya</taxon>
        <taxon>Ascomycota</taxon>
        <taxon>Pezizomycotina</taxon>
        <taxon>Dothideomycetes</taxon>
        <taxon>Dothideomycetes incertae sedis</taxon>
        <taxon>Patellariales</taxon>
        <taxon>Patellariaceae</taxon>
        <taxon>Patellaria</taxon>
    </lineage>
</organism>
<dbReference type="AlphaFoldDB" id="A0A9P4SA39"/>
<comment type="caution">
    <text evidence="2">The sequence shown here is derived from an EMBL/GenBank/DDBJ whole genome shotgun (WGS) entry which is preliminary data.</text>
</comment>